<accession>A0A0B5D3Y7</accession>
<dbReference type="InterPro" id="IPR025369">
    <property type="entry name" value="DUF4274"/>
</dbReference>
<name>A0A0B5D3Y7_9CORY</name>
<dbReference type="KEGG" id="chm:B842_09180"/>
<sequence length="179" mass="20431">MTDDAESLQVRLMQQFLDEAGPVEWLVVVTTMNYDYSAELAEWMASHPRLDRASALALYWYSQPGFMQEYPSEDDVPDFARGSWRIIHHLQERLTGGELVDGGIAFDPQDDDGQDWTGEARNGADVAWQIPEELFRAVPGQEINTGDYAADHEWEDGMPPAVWEVLEEAFDDWDDDEDD</sequence>
<dbReference type="HOGENOM" id="CLU_1425785_0_0_11"/>
<organism evidence="2 3">
    <name type="scientific">Corynebacterium humireducens NBRC 106098 = DSM 45392</name>
    <dbReference type="NCBI Taxonomy" id="1223515"/>
    <lineage>
        <taxon>Bacteria</taxon>
        <taxon>Bacillati</taxon>
        <taxon>Actinomycetota</taxon>
        <taxon>Actinomycetes</taxon>
        <taxon>Mycobacteriales</taxon>
        <taxon>Corynebacteriaceae</taxon>
        <taxon>Corynebacterium</taxon>
    </lineage>
</organism>
<proteinExistence type="predicted"/>
<dbReference type="AlphaFoldDB" id="A0A0B5D3Y7"/>
<dbReference type="Proteomes" id="UP000031524">
    <property type="component" value="Chromosome"/>
</dbReference>
<dbReference type="OrthoDB" id="4825045at2"/>
<dbReference type="Pfam" id="PF14096">
    <property type="entry name" value="DUF4274"/>
    <property type="match status" value="1"/>
</dbReference>
<gene>
    <name evidence="2" type="ORF">B842_09180</name>
</gene>
<protein>
    <recommendedName>
        <fullName evidence="1">DUF4274 domain-containing protein</fullName>
    </recommendedName>
</protein>
<dbReference type="STRING" id="1223515.B842_09180"/>
<dbReference type="RefSeq" id="WP_040086319.1">
    <property type="nucleotide sequence ID" value="NZ_BCSU01000009.1"/>
</dbReference>
<reference evidence="2 3" key="1">
    <citation type="submission" date="2013-04" db="EMBL/GenBank/DDBJ databases">
        <title>Complete genome sequence of Corynebacterium humireducens DSM 45392(T), isolated from a wastewater-fed microbial fuel cell.</title>
        <authorList>
            <person name="Ruckert C."/>
            <person name="Albersmeier A."/>
            <person name="Kalinowski J."/>
        </authorList>
    </citation>
    <scope>NUCLEOTIDE SEQUENCE [LARGE SCALE GENOMIC DNA]</scope>
    <source>
        <strain evidence="3">MFC-5</strain>
    </source>
</reference>
<keyword evidence="3" id="KW-1185">Reference proteome</keyword>
<feature type="domain" description="DUF4274" evidence="1">
    <location>
        <begin position="22"/>
        <end position="94"/>
    </location>
</feature>
<evidence type="ECO:0000259" key="1">
    <source>
        <dbReference type="Pfam" id="PF14096"/>
    </source>
</evidence>
<dbReference type="EMBL" id="CP005286">
    <property type="protein sequence ID" value="AJE33685.1"/>
    <property type="molecule type" value="Genomic_DNA"/>
</dbReference>
<evidence type="ECO:0000313" key="3">
    <source>
        <dbReference type="Proteomes" id="UP000031524"/>
    </source>
</evidence>
<evidence type="ECO:0000313" key="2">
    <source>
        <dbReference type="EMBL" id="AJE33685.1"/>
    </source>
</evidence>